<dbReference type="Proteomes" id="UP000244168">
    <property type="component" value="Unassembled WGS sequence"/>
</dbReference>
<evidence type="ECO:0000313" key="3">
    <source>
        <dbReference type="Proteomes" id="UP000244168"/>
    </source>
</evidence>
<proteinExistence type="predicted"/>
<evidence type="ECO:0000313" key="2">
    <source>
        <dbReference type="EMBL" id="PTR00022.1"/>
    </source>
</evidence>
<keyword evidence="3" id="KW-1185">Reference proteome</keyword>
<accession>A0A2T5JE26</accession>
<sequence length="213" mass="24217">MSFKVILLISVCLFLSSSLRSEDTLRSKNRSGVYTSNFGKVTIAITGASITGAYEYYDKWDEKNHSFTDINCFYIHGKISKKGVWQIVACYPGYDLKIPGKLIISDDDRSLRMVLTRSPDGGYLATDFTDEKNNQNTFLLRERLNISELKVVVSKKANLFDYNGITFAQRKGYLIRQDFVGVIATRGSYTKISYSSPGTEKRSEYWVEGRDLN</sequence>
<comment type="caution">
    <text evidence="2">The sequence shown here is derived from an EMBL/GenBank/DDBJ whole genome shotgun (WGS) entry which is preliminary data.</text>
</comment>
<gene>
    <name evidence="2" type="ORF">C8P68_102853</name>
</gene>
<dbReference type="OrthoDB" id="1495639at2"/>
<organism evidence="2 3">
    <name type="scientific">Mucilaginibacter yixingensis</name>
    <dbReference type="NCBI Taxonomy" id="1295612"/>
    <lineage>
        <taxon>Bacteria</taxon>
        <taxon>Pseudomonadati</taxon>
        <taxon>Bacteroidota</taxon>
        <taxon>Sphingobacteriia</taxon>
        <taxon>Sphingobacteriales</taxon>
        <taxon>Sphingobacteriaceae</taxon>
        <taxon>Mucilaginibacter</taxon>
    </lineage>
</organism>
<dbReference type="RefSeq" id="WP_146166508.1">
    <property type="nucleotide sequence ID" value="NZ_CP160205.1"/>
</dbReference>
<evidence type="ECO:0000256" key="1">
    <source>
        <dbReference type="SAM" id="SignalP"/>
    </source>
</evidence>
<name>A0A2T5JE26_9SPHI</name>
<reference evidence="2 3" key="1">
    <citation type="submission" date="2018-04" db="EMBL/GenBank/DDBJ databases">
        <title>Genomic Encyclopedia of Archaeal and Bacterial Type Strains, Phase II (KMG-II): from individual species to whole genera.</title>
        <authorList>
            <person name="Goeker M."/>
        </authorList>
    </citation>
    <scope>NUCLEOTIDE SEQUENCE [LARGE SCALE GENOMIC DNA]</scope>
    <source>
        <strain evidence="2 3">DSM 26809</strain>
    </source>
</reference>
<feature type="chain" id="PRO_5015698087" evidence="1">
    <location>
        <begin position="22"/>
        <end position="213"/>
    </location>
</feature>
<keyword evidence="1" id="KW-0732">Signal</keyword>
<protein>
    <submittedName>
        <fullName evidence="2">Uncharacterized protein</fullName>
    </submittedName>
</protein>
<dbReference type="AlphaFoldDB" id="A0A2T5JE26"/>
<feature type="signal peptide" evidence="1">
    <location>
        <begin position="1"/>
        <end position="21"/>
    </location>
</feature>
<dbReference type="EMBL" id="QAOQ01000002">
    <property type="protein sequence ID" value="PTR00022.1"/>
    <property type="molecule type" value="Genomic_DNA"/>
</dbReference>